<organism evidence="13">
    <name type="scientific">Haemonchus placei</name>
    <name type="common">Barber's pole worm</name>
    <dbReference type="NCBI Taxonomy" id="6290"/>
    <lineage>
        <taxon>Eukaryota</taxon>
        <taxon>Metazoa</taxon>
        <taxon>Ecdysozoa</taxon>
        <taxon>Nematoda</taxon>
        <taxon>Chromadorea</taxon>
        <taxon>Rhabditida</taxon>
        <taxon>Rhabditina</taxon>
        <taxon>Rhabditomorpha</taxon>
        <taxon>Strongyloidea</taxon>
        <taxon>Trichostrongylidae</taxon>
        <taxon>Haemonchus</taxon>
    </lineage>
</organism>
<dbReference type="InterPro" id="IPR009072">
    <property type="entry name" value="Histone-fold"/>
</dbReference>
<evidence type="ECO:0000256" key="2">
    <source>
        <dbReference type="ARBA" id="ARBA00004123"/>
    </source>
</evidence>
<keyword evidence="6" id="KW-0158">Chromosome</keyword>
<proteinExistence type="inferred from homology"/>
<dbReference type="GO" id="GO:0000786">
    <property type="term" value="C:nucleosome"/>
    <property type="evidence" value="ECO:0007669"/>
    <property type="project" value="UniProtKB-KW"/>
</dbReference>
<dbReference type="OrthoDB" id="5918951at2759"/>
<evidence type="ECO:0000256" key="10">
    <source>
        <dbReference type="SAM" id="SignalP"/>
    </source>
</evidence>
<reference evidence="13" key="1">
    <citation type="submission" date="2017-02" db="UniProtKB">
        <authorList>
            <consortium name="WormBaseParasite"/>
        </authorList>
    </citation>
    <scope>IDENTIFICATION</scope>
</reference>
<evidence type="ECO:0000256" key="5">
    <source>
        <dbReference type="ARBA" id="ARBA00020836"/>
    </source>
</evidence>
<evidence type="ECO:0000256" key="3">
    <source>
        <dbReference type="ARBA" id="ARBA00004286"/>
    </source>
</evidence>
<dbReference type="GO" id="GO:0030527">
    <property type="term" value="F:structural constituent of chromatin"/>
    <property type="evidence" value="ECO:0007669"/>
    <property type="project" value="InterPro"/>
</dbReference>
<gene>
    <name evidence="11" type="ORF">HPLM_LOCUS17289</name>
</gene>
<sequence length="78" mass="8435">MASHSWVLLLFDLAMSGREKGGKELGKGGDAVTHCEHAKRKTVTAMDVVHALKRQGSTLCGFEGQEALDAIPIKHLHI</sequence>
<dbReference type="PANTHER" id="PTHR10484">
    <property type="entry name" value="HISTONE H4"/>
    <property type="match status" value="1"/>
</dbReference>
<feature type="chain" id="PRO_5043124266" description="Histone H4" evidence="10">
    <location>
        <begin position="17"/>
        <end position="78"/>
    </location>
</feature>
<evidence type="ECO:0000256" key="9">
    <source>
        <dbReference type="ARBA" id="ARBA00023269"/>
    </source>
</evidence>
<evidence type="ECO:0000256" key="7">
    <source>
        <dbReference type="ARBA" id="ARBA00023125"/>
    </source>
</evidence>
<comment type="subcellular location">
    <subcellularLocation>
        <location evidence="3">Chromosome</location>
    </subcellularLocation>
    <subcellularLocation>
        <location evidence="2">Nucleus</location>
    </subcellularLocation>
</comment>
<dbReference type="WBParaSite" id="HPLM_0001729701-mRNA-1">
    <property type="protein sequence ID" value="HPLM_0001729701-mRNA-1"/>
    <property type="gene ID" value="HPLM_0001729701"/>
</dbReference>
<accession>A0A0N4WZD6</accession>
<dbReference type="GO" id="GO:0005634">
    <property type="term" value="C:nucleus"/>
    <property type="evidence" value="ECO:0007669"/>
    <property type="project" value="UniProtKB-SubCell"/>
</dbReference>
<dbReference type="Proteomes" id="UP000268014">
    <property type="component" value="Unassembled WGS sequence"/>
</dbReference>
<evidence type="ECO:0000256" key="8">
    <source>
        <dbReference type="ARBA" id="ARBA00023242"/>
    </source>
</evidence>
<dbReference type="EMBL" id="UZAF01019877">
    <property type="protein sequence ID" value="VDO64382.1"/>
    <property type="molecule type" value="Genomic_DNA"/>
</dbReference>
<dbReference type="GO" id="GO:0003677">
    <property type="term" value="F:DNA binding"/>
    <property type="evidence" value="ECO:0007669"/>
    <property type="project" value="UniProtKB-KW"/>
</dbReference>
<keyword evidence="7" id="KW-0238">DNA-binding</keyword>
<evidence type="ECO:0000313" key="12">
    <source>
        <dbReference type="Proteomes" id="UP000268014"/>
    </source>
</evidence>
<keyword evidence="9" id="KW-0544">Nucleosome core</keyword>
<comment type="similarity">
    <text evidence="4">Belongs to the histone H4 family.</text>
</comment>
<evidence type="ECO:0000256" key="6">
    <source>
        <dbReference type="ARBA" id="ARBA00022454"/>
    </source>
</evidence>
<dbReference type="SUPFAM" id="SSF47113">
    <property type="entry name" value="Histone-fold"/>
    <property type="match status" value="1"/>
</dbReference>
<name>A0A0N4WZD6_HAEPC</name>
<reference evidence="11 12" key="2">
    <citation type="submission" date="2018-11" db="EMBL/GenBank/DDBJ databases">
        <authorList>
            <consortium name="Pathogen Informatics"/>
        </authorList>
    </citation>
    <scope>NUCLEOTIDE SEQUENCE [LARGE SCALE GENOMIC DNA]</scope>
    <source>
        <strain evidence="11 12">MHpl1</strain>
    </source>
</reference>
<dbReference type="STRING" id="6290.A0A0N4WZD6"/>
<dbReference type="Gene3D" id="1.10.20.10">
    <property type="entry name" value="Histone, subunit A"/>
    <property type="match status" value="1"/>
</dbReference>
<evidence type="ECO:0000313" key="11">
    <source>
        <dbReference type="EMBL" id="VDO64382.1"/>
    </source>
</evidence>
<protein>
    <recommendedName>
        <fullName evidence="5">Histone H4</fullName>
    </recommendedName>
</protein>
<dbReference type="PRINTS" id="PR00623">
    <property type="entry name" value="HISTONEH4"/>
</dbReference>
<keyword evidence="10" id="KW-0732">Signal</keyword>
<dbReference type="GO" id="GO:0046982">
    <property type="term" value="F:protein heterodimerization activity"/>
    <property type="evidence" value="ECO:0007669"/>
    <property type="project" value="InterPro"/>
</dbReference>
<evidence type="ECO:0000256" key="4">
    <source>
        <dbReference type="ARBA" id="ARBA00006564"/>
    </source>
</evidence>
<keyword evidence="8" id="KW-0539">Nucleus</keyword>
<comment type="function">
    <text evidence="1">Core component of nucleosome. Nucleosomes wrap and compact DNA into chromatin, limiting DNA accessibility to the cellular machineries which require DNA as a template. Histones thereby play a central role in transcription regulation, DNA repair, DNA replication and chromosomal stability. DNA accessibility is regulated via a complex set of post-translational modifications of histones, also called histone code, and nucleosome remodeling.</text>
</comment>
<evidence type="ECO:0000256" key="1">
    <source>
        <dbReference type="ARBA" id="ARBA00002001"/>
    </source>
</evidence>
<evidence type="ECO:0000313" key="13">
    <source>
        <dbReference type="WBParaSite" id="HPLM_0001729701-mRNA-1"/>
    </source>
</evidence>
<feature type="signal peptide" evidence="10">
    <location>
        <begin position="1"/>
        <end position="16"/>
    </location>
</feature>
<dbReference type="AlphaFoldDB" id="A0A0N4WZD6"/>
<dbReference type="InterPro" id="IPR001951">
    <property type="entry name" value="Histone_H4"/>
</dbReference>
<keyword evidence="12" id="KW-1185">Reference proteome</keyword>